<dbReference type="PATRIC" id="fig|1434110.4.peg.2368"/>
<reference evidence="2 3" key="1">
    <citation type="submission" date="2014-07" db="EMBL/GenBank/DDBJ databases">
        <title>Methanogenic archaea and the global carbon cycle.</title>
        <authorList>
            <person name="Henriksen J.R."/>
            <person name="Luke J."/>
            <person name="Reinhart S."/>
            <person name="Benedict M.N."/>
            <person name="Youngblut N.D."/>
            <person name="Metcalf M.E."/>
            <person name="Whitaker R.J."/>
            <person name="Metcalf W.W."/>
        </authorList>
    </citation>
    <scope>NUCLEOTIDE SEQUENCE [LARGE SCALE GENOMIC DNA]</scope>
    <source>
        <strain evidence="2 3">HB-1</strain>
    </source>
</reference>
<protein>
    <recommendedName>
        <fullName evidence="4">Lipoprotein</fullName>
    </recommendedName>
</protein>
<dbReference type="PROSITE" id="PS51257">
    <property type="entry name" value="PROKAR_LIPOPROTEIN"/>
    <property type="match status" value="1"/>
</dbReference>
<evidence type="ECO:0000313" key="3">
    <source>
        <dbReference type="Proteomes" id="UP000033101"/>
    </source>
</evidence>
<dbReference type="HOGENOM" id="CLU_1060112_0_0_2"/>
<evidence type="ECO:0008006" key="4">
    <source>
        <dbReference type="Google" id="ProtNLM"/>
    </source>
</evidence>
<dbReference type="KEGG" id="mhor:MSHOH_1859"/>
<accession>A0A0E3SDX4</accession>
<proteinExistence type="predicted"/>
<gene>
    <name evidence="2" type="ORF">MSHOH_1859</name>
</gene>
<sequence length="262" mass="29376">MKLKCVVLFTLIIFCIVIVSGCSDLEEKEGKVSKSNISEEEEFSGKNGRGEAVAETTVKSEAAGKDKTVAEVKEKVVYRPEFPIMSPITDPVPRIFYRLEPSGYEKYPSREDPVFEEVEFDKDSLHFSEIFNDFDTVTVSPEAFQKAAADGAIKLYLRGQVFELEFDKVETSIPKTIMENENGFYTVEGAPISNYRGKVAGIEDSRALITSGENVLLGNIDIGYTTSYCIEQTNQTLNGKVVHVIYSSADYKLRKFTEYNEL</sequence>
<dbReference type="RefSeq" id="WP_048139300.1">
    <property type="nucleotide sequence ID" value="NZ_CP009516.1"/>
</dbReference>
<dbReference type="Proteomes" id="UP000033101">
    <property type="component" value="Chromosome"/>
</dbReference>
<evidence type="ECO:0000313" key="2">
    <source>
        <dbReference type="EMBL" id="AKB78342.1"/>
    </source>
</evidence>
<keyword evidence="3" id="KW-1185">Reference proteome</keyword>
<name>A0A0E3SDX4_9EURY</name>
<dbReference type="OrthoDB" id="136336at2157"/>
<dbReference type="EMBL" id="CP009516">
    <property type="protein sequence ID" value="AKB78342.1"/>
    <property type="molecule type" value="Genomic_DNA"/>
</dbReference>
<dbReference type="AlphaFoldDB" id="A0A0E3SDX4"/>
<dbReference type="STRING" id="1434110.MSHOH_1859"/>
<organism evidence="2 3">
    <name type="scientific">Methanosarcina horonobensis HB-1 = JCM 15518</name>
    <dbReference type="NCBI Taxonomy" id="1434110"/>
    <lineage>
        <taxon>Archaea</taxon>
        <taxon>Methanobacteriati</taxon>
        <taxon>Methanobacteriota</taxon>
        <taxon>Stenosarchaea group</taxon>
        <taxon>Methanomicrobia</taxon>
        <taxon>Methanosarcinales</taxon>
        <taxon>Methanosarcinaceae</taxon>
        <taxon>Methanosarcina</taxon>
    </lineage>
</organism>
<dbReference type="GeneID" id="24831083"/>
<feature type="region of interest" description="Disordered" evidence="1">
    <location>
        <begin position="30"/>
        <end position="56"/>
    </location>
</feature>
<evidence type="ECO:0000256" key="1">
    <source>
        <dbReference type="SAM" id="MobiDB-lite"/>
    </source>
</evidence>